<dbReference type="PANTHER" id="PTHR33577">
    <property type="entry name" value="STERIGMATOCYSTIN BIOSYNTHESIS PEROXIDASE STCC-RELATED"/>
    <property type="match status" value="1"/>
</dbReference>
<dbReference type="GO" id="GO:0046872">
    <property type="term" value="F:metal ion binding"/>
    <property type="evidence" value="ECO:0007669"/>
    <property type="project" value="UniProtKB-KW"/>
</dbReference>
<name>A0A8H5CBF7_9AGAR</name>
<evidence type="ECO:0000256" key="4">
    <source>
        <dbReference type="ARBA" id="ARBA00022723"/>
    </source>
</evidence>
<evidence type="ECO:0000259" key="9">
    <source>
        <dbReference type="PROSITE" id="PS51405"/>
    </source>
</evidence>
<evidence type="ECO:0000256" key="3">
    <source>
        <dbReference type="ARBA" id="ARBA00022617"/>
    </source>
</evidence>
<keyword evidence="11" id="KW-1185">Reference proteome</keyword>
<feature type="transmembrane region" description="Helical" evidence="8">
    <location>
        <begin position="105"/>
        <end position="134"/>
    </location>
</feature>
<accession>A0A8H5CBF7</accession>
<sequence length="222" mass="23832">MVIGFVTLAAGHCTDHHQNYEYQPPRKGDARSPCPFLNTLANHGYLPRDGKGIDIPTVLDVCQKGFNIAPDVLGTFGKLGLLTLTNFTFFSLDQLNLLAVVTAPILVTVAAVLILVTVAAVLILVTVAAVLILVPVPVPIPAPAPIPVPVPARAPTLHVLPVEERGPDTALQLLFIHLDAVIAIPDPLDVHDLPGMSNIVLLLLGRHTLLSLQQQLRHQIQY</sequence>
<feature type="domain" description="Heme haloperoxidase family profile" evidence="9">
    <location>
        <begin position="18"/>
        <end position="222"/>
    </location>
</feature>
<protein>
    <recommendedName>
        <fullName evidence="9">Heme haloperoxidase family profile domain-containing protein</fullName>
    </recommendedName>
</protein>
<evidence type="ECO:0000313" key="11">
    <source>
        <dbReference type="Proteomes" id="UP000559256"/>
    </source>
</evidence>
<dbReference type="Proteomes" id="UP000559256">
    <property type="component" value="Unassembled WGS sequence"/>
</dbReference>
<keyword evidence="5" id="KW-0560">Oxidoreductase</keyword>
<comment type="cofactor">
    <cofactor evidence="1">
        <name>heme b</name>
        <dbReference type="ChEBI" id="CHEBI:60344"/>
    </cofactor>
</comment>
<evidence type="ECO:0000256" key="1">
    <source>
        <dbReference type="ARBA" id="ARBA00001970"/>
    </source>
</evidence>
<dbReference type="Gene3D" id="1.10.489.10">
    <property type="entry name" value="Chloroperoxidase-like"/>
    <property type="match status" value="1"/>
</dbReference>
<keyword evidence="8" id="KW-0472">Membrane</keyword>
<evidence type="ECO:0000256" key="8">
    <source>
        <dbReference type="SAM" id="Phobius"/>
    </source>
</evidence>
<dbReference type="SUPFAM" id="SSF47571">
    <property type="entry name" value="Cloroperoxidase"/>
    <property type="match status" value="1"/>
</dbReference>
<dbReference type="InterPro" id="IPR000028">
    <property type="entry name" value="Chloroperoxidase"/>
</dbReference>
<gene>
    <name evidence="10" type="ORF">D9758_014727</name>
</gene>
<dbReference type="Pfam" id="PF01328">
    <property type="entry name" value="Peroxidase_2"/>
    <property type="match status" value="1"/>
</dbReference>
<evidence type="ECO:0000313" key="10">
    <source>
        <dbReference type="EMBL" id="KAF5338169.1"/>
    </source>
</evidence>
<evidence type="ECO:0000256" key="7">
    <source>
        <dbReference type="ARBA" id="ARBA00025795"/>
    </source>
</evidence>
<keyword evidence="8" id="KW-0812">Transmembrane</keyword>
<evidence type="ECO:0000256" key="2">
    <source>
        <dbReference type="ARBA" id="ARBA00022559"/>
    </source>
</evidence>
<dbReference type="EMBL" id="JAACJM010000199">
    <property type="protein sequence ID" value="KAF5338169.1"/>
    <property type="molecule type" value="Genomic_DNA"/>
</dbReference>
<dbReference type="InterPro" id="IPR036851">
    <property type="entry name" value="Chloroperoxidase-like_sf"/>
</dbReference>
<comment type="caution">
    <text evidence="10">The sequence shown here is derived from an EMBL/GenBank/DDBJ whole genome shotgun (WGS) entry which is preliminary data.</text>
</comment>
<evidence type="ECO:0000256" key="6">
    <source>
        <dbReference type="ARBA" id="ARBA00023004"/>
    </source>
</evidence>
<keyword evidence="3" id="KW-0349">Heme</keyword>
<keyword evidence="2" id="KW-0575">Peroxidase</keyword>
<dbReference type="GO" id="GO:0004601">
    <property type="term" value="F:peroxidase activity"/>
    <property type="evidence" value="ECO:0007669"/>
    <property type="project" value="UniProtKB-KW"/>
</dbReference>
<keyword evidence="4" id="KW-0479">Metal-binding</keyword>
<keyword evidence="8" id="KW-1133">Transmembrane helix</keyword>
<proteinExistence type="inferred from homology"/>
<keyword evidence="6" id="KW-0408">Iron</keyword>
<dbReference type="OrthoDB" id="407298at2759"/>
<dbReference type="PROSITE" id="PS51405">
    <property type="entry name" value="HEME_HALOPEROXIDASE"/>
    <property type="match status" value="1"/>
</dbReference>
<dbReference type="PANTHER" id="PTHR33577:SF9">
    <property type="entry name" value="PEROXIDASE STCC"/>
    <property type="match status" value="1"/>
</dbReference>
<comment type="similarity">
    <text evidence="7">Belongs to the chloroperoxidase family.</text>
</comment>
<reference evidence="10 11" key="1">
    <citation type="journal article" date="2020" name="ISME J.">
        <title>Uncovering the hidden diversity of litter-decomposition mechanisms in mushroom-forming fungi.</title>
        <authorList>
            <person name="Floudas D."/>
            <person name="Bentzer J."/>
            <person name="Ahren D."/>
            <person name="Johansson T."/>
            <person name="Persson P."/>
            <person name="Tunlid A."/>
        </authorList>
    </citation>
    <scope>NUCLEOTIDE SEQUENCE [LARGE SCALE GENOMIC DNA]</scope>
    <source>
        <strain evidence="10 11">CBS 291.85</strain>
    </source>
</reference>
<organism evidence="10 11">
    <name type="scientific">Tetrapyrgos nigripes</name>
    <dbReference type="NCBI Taxonomy" id="182062"/>
    <lineage>
        <taxon>Eukaryota</taxon>
        <taxon>Fungi</taxon>
        <taxon>Dikarya</taxon>
        <taxon>Basidiomycota</taxon>
        <taxon>Agaricomycotina</taxon>
        <taxon>Agaricomycetes</taxon>
        <taxon>Agaricomycetidae</taxon>
        <taxon>Agaricales</taxon>
        <taxon>Marasmiineae</taxon>
        <taxon>Marasmiaceae</taxon>
        <taxon>Tetrapyrgos</taxon>
    </lineage>
</organism>
<evidence type="ECO:0000256" key="5">
    <source>
        <dbReference type="ARBA" id="ARBA00023002"/>
    </source>
</evidence>
<dbReference type="AlphaFoldDB" id="A0A8H5CBF7"/>